<sequence>MSSHIFVKLKRLASMGARETQRLASMGARETQRLASMGARETQRLASMGARRIQNRFLIFVIIANCRFYAKIRLNNNSFKIL</sequence>
<gene>
    <name evidence="1" type="ORF">CFV95_003035</name>
</gene>
<proteinExistence type="predicted"/>
<evidence type="ECO:0000313" key="1">
    <source>
        <dbReference type="EMBL" id="KAK2621097.1"/>
    </source>
</evidence>
<dbReference type="AlphaFoldDB" id="A0AAV9G2R7"/>
<organism evidence="1 2">
    <name type="scientific">Leptospira interrogans</name>
    <dbReference type="NCBI Taxonomy" id="173"/>
    <lineage>
        <taxon>Bacteria</taxon>
        <taxon>Pseudomonadati</taxon>
        <taxon>Spirochaetota</taxon>
        <taxon>Spirochaetia</taxon>
        <taxon>Leptospirales</taxon>
        <taxon>Leptospiraceae</taxon>
        <taxon>Leptospira</taxon>
    </lineage>
</organism>
<evidence type="ECO:0000313" key="2">
    <source>
        <dbReference type="Proteomes" id="UP000218471"/>
    </source>
</evidence>
<dbReference type="RefSeq" id="WP_061234381.1">
    <property type="nucleotide sequence ID" value="NZ_JQPH01000191.1"/>
</dbReference>
<comment type="caution">
    <text evidence="1">The sequence shown here is derived from an EMBL/GenBank/DDBJ whole genome shotgun (WGS) entry which is preliminary data.</text>
</comment>
<name>A0AAV9G2R7_LEPIR</name>
<protein>
    <submittedName>
        <fullName evidence="1">Uncharacterized protein</fullName>
    </submittedName>
</protein>
<accession>A0AAV9G2R7</accession>
<dbReference type="EMBL" id="NKYG02000001">
    <property type="protein sequence ID" value="KAK2621097.1"/>
    <property type="molecule type" value="Genomic_DNA"/>
</dbReference>
<reference evidence="1" key="1">
    <citation type="submission" date="2023-10" db="EMBL/GenBank/DDBJ databases">
        <title>Genomic and proteomic analysis of Leptospira interrogans strain CUDO8.</title>
        <authorList>
            <person name="Boonciew P."/>
            <person name="Kurilung A."/>
            <person name="Prapasarakul N."/>
        </authorList>
    </citation>
    <scope>NUCLEOTIDE SEQUENCE</scope>
    <source>
        <strain evidence="1">CUDO8</strain>
    </source>
</reference>
<dbReference type="Proteomes" id="UP000218471">
    <property type="component" value="Unassembled WGS sequence"/>
</dbReference>